<accession>A0ABW8AJJ8</accession>
<dbReference type="PANTHER" id="PTHR30040:SF2">
    <property type="entry name" value="FAD:PROTEIN FMN TRANSFERASE"/>
    <property type="match status" value="1"/>
</dbReference>
<dbReference type="EC" id="2.7.1.180" evidence="2"/>
<comment type="catalytic activity">
    <reaction evidence="10">
        <text>L-threonyl-[protein] + FAD = FMN-L-threonyl-[protein] + AMP + H(+)</text>
        <dbReference type="Rhea" id="RHEA:36847"/>
        <dbReference type="Rhea" id="RHEA-COMP:11060"/>
        <dbReference type="Rhea" id="RHEA-COMP:11061"/>
        <dbReference type="ChEBI" id="CHEBI:15378"/>
        <dbReference type="ChEBI" id="CHEBI:30013"/>
        <dbReference type="ChEBI" id="CHEBI:57692"/>
        <dbReference type="ChEBI" id="CHEBI:74257"/>
        <dbReference type="ChEBI" id="CHEBI:456215"/>
        <dbReference type="EC" id="2.7.1.180"/>
    </reaction>
</comment>
<reference evidence="11 12" key="1">
    <citation type="submission" date="2024-10" db="EMBL/GenBank/DDBJ databases">
        <title>The Natural Products Discovery Center: Release of the First 8490 Sequenced Strains for Exploring Actinobacteria Biosynthetic Diversity.</title>
        <authorList>
            <person name="Kalkreuter E."/>
            <person name="Kautsar S.A."/>
            <person name="Yang D."/>
            <person name="Bader C.D."/>
            <person name="Teijaro C.N."/>
            <person name="Fluegel L."/>
            <person name="Davis C.M."/>
            <person name="Simpson J.R."/>
            <person name="Lauterbach L."/>
            <person name="Steele A.D."/>
            <person name="Gui C."/>
            <person name="Meng S."/>
            <person name="Li G."/>
            <person name="Viehrig K."/>
            <person name="Ye F."/>
            <person name="Su P."/>
            <person name="Kiefer A.F."/>
            <person name="Nichols A."/>
            <person name="Cepeda A.J."/>
            <person name="Yan W."/>
            <person name="Fan B."/>
            <person name="Jiang Y."/>
            <person name="Adhikari A."/>
            <person name="Zheng C.-J."/>
            <person name="Schuster L."/>
            <person name="Cowan T.M."/>
            <person name="Smanski M.J."/>
            <person name="Chevrette M.G."/>
            <person name="De Carvalho L.P.S."/>
            <person name="Shen B."/>
        </authorList>
    </citation>
    <scope>NUCLEOTIDE SEQUENCE [LARGE SCALE GENOMIC DNA]</scope>
    <source>
        <strain evidence="11 12">NPDC049639</strain>
    </source>
</reference>
<dbReference type="InterPro" id="IPR024932">
    <property type="entry name" value="ApbE"/>
</dbReference>
<evidence type="ECO:0000256" key="2">
    <source>
        <dbReference type="ARBA" id="ARBA00011955"/>
    </source>
</evidence>
<evidence type="ECO:0000256" key="10">
    <source>
        <dbReference type="ARBA" id="ARBA00048540"/>
    </source>
</evidence>
<name>A0ABW8AJJ8_9ACTN</name>
<keyword evidence="8" id="KW-0460">Magnesium</keyword>
<proteinExistence type="predicted"/>
<keyword evidence="7" id="KW-0274">FAD</keyword>
<dbReference type="PANTHER" id="PTHR30040">
    <property type="entry name" value="THIAMINE BIOSYNTHESIS LIPOPROTEIN APBE"/>
    <property type="match status" value="1"/>
</dbReference>
<dbReference type="Pfam" id="PF02424">
    <property type="entry name" value="ApbE"/>
    <property type="match status" value="1"/>
</dbReference>
<evidence type="ECO:0000313" key="11">
    <source>
        <dbReference type="EMBL" id="MFI7586527.1"/>
    </source>
</evidence>
<dbReference type="EMBL" id="JBITLV010000001">
    <property type="protein sequence ID" value="MFI7586527.1"/>
    <property type="molecule type" value="Genomic_DNA"/>
</dbReference>
<dbReference type="GO" id="GO:0016740">
    <property type="term" value="F:transferase activity"/>
    <property type="evidence" value="ECO:0007669"/>
    <property type="project" value="UniProtKB-KW"/>
</dbReference>
<dbReference type="Proteomes" id="UP001612915">
    <property type="component" value="Unassembled WGS sequence"/>
</dbReference>
<evidence type="ECO:0000256" key="6">
    <source>
        <dbReference type="ARBA" id="ARBA00022723"/>
    </source>
</evidence>
<evidence type="ECO:0000256" key="8">
    <source>
        <dbReference type="ARBA" id="ARBA00022842"/>
    </source>
</evidence>
<protein>
    <recommendedName>
        <fullName evidence="3">FAD:protein FMN transferase</fullName>
        <ecNumber evidence="2">2.7.1.180</ecNumber>
    </recommendedName>
    <alternativeName>
        <fullName evidence="9">Flavin transferase</fullName>
    </alternativeName>
</protein>
<evidence type="ECO:0000313" key="12">
    <source>
        <dbReference type="Proteomes" id="UP001612915"/>
    </source>
</evidence>
<dbReference type="Gene3D" id="3.10.520.10">
    <property type="entry name" value="ApbE-like domains"/>
    <property type="match status" value="1"/>
</dbReference>
<keyword evidence="4" id="KW-0285">Flavoprotein</keyword>
<evidence type="ECO:0000256" key="1">
    <source>
        <dbReference type="ARBA" id="ARBA00001946"/>
    </source>
</evidence>
<dbReference type="RefSeq" id="WP_398276325.1">
    <property type="nucleotide sequence ID" value="NZ_JBITLV010000001.1"/>
</dbReference>
<comment type="caution">
    <text evidence="11">The sequence shown here is derived from an EMBL/GenBank/DDBJ whole genome shotgun (WGS) entry which is preliminary data.</text>
</comment>
<gene>
    <name evidence="11" type="ORF">ACIB24_05575</name>
</gene>
<evidence type="ECO:0000256" key="9">
    <source>
        <dbReference type="ARBA" id="ARBA00031306"/>
    </source>
</evidence>
<dbReference type="InterPro" id="IPR003374">
    <property type="entry name" value="ApbE-like_sf"/>
</dbReference>
<keyword evidence="6" id="KW-0479">Metal-binding</keyword>
<evidence type="ECO:0000256" key="7">
    <source>
        <dbReference type="ARBA" id="ARBA00022827"/>
    </source>
</evidence>
<evidence type="ECO:0000256" key="3">
    <source>
        <dbReference type="ARBA" id="ARBA00016337"/>
    </source>
</evidence>
<organism evidence="11 12">
    <name type="scientific">Spongisporangium articulatum</name>
    <dbReference type="NCBI Taxonomy" id="3362603"/>
    <lineage>
        <taxon>Bacteria</taxon>
        <taxon>Bacillati</taxon>
        <taxon>Actinomycetota</taxon>
        <taxon>Actinomycetes</taxon>
        <taxon>Kineosporiales</taxon>
        <taxon>Kineosporiaceae</taxon>
        <taxon>Spongisporangium</taxon>
    </lineage>
</organism>
<comment type="cofactor">
    <cofactor evidence="1">
        <name>Mg(2+)</name>
        <dbReference type="ChEBI" id="CHEBI:18420"/>
    </cofactor>
</comment>
<evidence type="ECO:0000256" key="5">
    <source>
        <dbReference type="ARBA" id="ARBA00022679"/>
    </source>
</evidence>
<evidence type="ECO:0000256" key="4">
    <source>
        <dbReference type="ARBA" id="ARBA00022630"/>
    </source>
</evidence>
<keyword evidence="12" id="KW-1185">Reference proteome</keyword>
<dbReference type="SUPFAM" id="SSF143631">
    <property type="entry name" value="ApbE-like"/>
    <property type="match status" value="1"/>
</dbReference>
<keyword evidence="5 11" id="KW-0808">Transferase</keyword>
<sequence>METLPVPDNARQWPVWGTVARVLVTDPDLADDAAHLVREQLAWVDAAASRFRADSELMMLPRSADGGVDTQISPVLADLVHAAITAARLSDGDVDPTLADALHALGYTEDFAAVAAREPALGVPVTVVRRVHAPVAERVLLDGHRLRLAPGVRLDLGATAKARAADLAAARVHAQLGTGVLVSLGGDLATAGPSPALGWQVRVQDGADQPATVVALHGGGLATSSTLSRRWRHGTRLVHHILDPRTGLPAEPVWRTVSVAAASCVAANTATTAALVRGAGAVARLRRAGGPARLVHADGSVVTLQGWPAEPRRAA</sequence>